<dbReference type="SUPFAM" id="SSF53335">
    <property type="entry name" value="S-adenosyl-L-methionine-dependent methyltransferases"/>
    <property type="match status" value="1"/>
</dbReference>
<dbReference type="EC" id="2.1.1.-" evidence="2"/>
<dbReference type="Gene3D" id="3.40.50.150">
    <property type="entry name" value="Vaccinia Virus protein VP39"/>
    <property type="match status" value="1"/>
</dbReference>
<dbReference type="NCBIfam" id="TIGR01444">
    <property type="entry name" value="fkbM_fam"/>
    <property type="match status" value="1"/>
</dbReference>
<keyword evidence="2" id="KW-0489">Methyltransferase</keyword>
<gene>
    <name evidence="2" type="ORF">ACFSDX_06610</name>
</gene>
<comment type="caution">
    <text evidence="2">The sequence shown here is derived from an EMBL/GenBank/DDBJ whole genome shotgun (WGS) entry which is preliminary data.</text>
</comment>
<dbReference type="Proteomes" id="UP001597197">
    <property type="component" value="Unassembled WGS sequence"/>
</dbReference>
<dbReference type="InterPro" id="IPR052514">
    <property type="entry name" value="SAM-dependent_MTase"/>
</dbReference>
<evidence type="ECO:0000313" key="2">
    <source>
        <dbReference type="EMBL" id="MFD1872089.1"/>
    </source>
</evidence>
<proteinExistence type="predicted"/>
<name>A0ABW4QRG6_9BACT</name>
<dbReference type="PANTHER" id="PTHR34203:SF15">
    <property type="entry name" value="SLL1173 PROTEIN"/>
    <property type="match status" value="1"/>
</dbReference>
<dbReference type="InterPro" id="IPR006342">
    <property type="entry name" value="FkbM_mtfrase"/>
</dbReference>
<dbReference type="RefSeq" id="WP_382312462.1">
    <property type="nucleotide sequence ID" value="NZ_JBHUFD010000002.1"/>
</dbReference>
<accession>A0ABW4QRG6</accession>
<sequence length="280" mass="31627">MLRALLTSPFQVLRLAWVAHRSRYRGREQWEVFRVLTACWLKINFAPRRGLYRQRIFGFVVEGSSYELLLKLFKEMFLVEPYAFEPATTTPTIIDGGANIGMAVVYFKKHFPEATILAFEPSPEAFRLLTTNVANNQLRNVQLYNVALAPTAGELPFYLEADGAGLNGSLRPHPAGARTVHVPARRLSDYLGSTARISLLKLDVEGAEAGILADLDQDGLLSCCQQVIVEYHYPIGSAESAQLAACLQTFERRQFAYYFKVVYPRTVHSQDVILHCWQRP</sequence>
<dbReference type="GO" id="GO:0032259">
    <property type="term" value="P:methylation"/>
    <property type="evidence" value="ECO:0007669"/>
    <property type="project" value="UniProtKB-KW"/>
</dbReference>
<dbReference type="GO" id="GO:0008168">
    <property type="term" value="F:methyltransferase activity"/>
    <property type="evidence" value="ECO:0007669"/>
    <property type="project" value="UniProtKB-KW"/>
</dbReference>
<dbReference type="Pfam" id="PF05050">
    <property type="entry name" value="Methyltransf_21"/>
    <property type="match status" value="1"/>
</dbReference>
<evidence type="ECO:0000313" key="3">
    <source>
        <dbReference type="Proteomes" id="UP001597197"/>
    </source>
</evidence>
<dbReference type="InterPro" id="IPR029063">
    <property type="entry name" value="SAM-dependent_MTases_sf"/>
</dbReference>
<reference evidence="3" key="1">
    <citation type="journal article" date="2019" name="Int. J. Syst. Evol. Microbiol.">
        <title>The Global Catalogue of Microorganisms (GCM) 10K type strain sequencing project: providing services to taxonomists for standard genome sequencing and annotation.</title>
        <authorList>
            <consortium name="The Broad Institute Genomics Platform"/>
            <consortium name="The Broad Institute Genome Sequencing Center for Infectious Disease"/>
            <person name="Wu L."/>
            <person name="Ma J."/>
        </authorList>
    </citation>
    <scope>NUCLEOTIDE SEQUENCE [LARGE SCALE GENOMIC DNA]</scope>
    <source>
        <strain evidence="3">CGMCC 1.15795</strain>
    </source>
</reference>
<dbReference type="EMBL" id="JBHUFD010000002">
    <property type="protein sequence ID" value="MFD1872089.1"/>
    <property type="molecule type" value="Genomic_DNA"/>
</dbReference>
<organism evidence="2 3">
    <name type="scientific">Hymenobacter bucti</name>
    <dbReference type="NCBI Taxonomy" id="1844114"/>
    <lineage>
        <taxon>Bacteria</taxon>
        <taxon>Pseudomonadati</taxon>
        <taxon>Bacteroidota</taxon>
        <taxon>Cytophagia</taxon>
        <taxon>Cytophagales</taxon>
        <taxon>Hymenobacteraceae</taxon>
        <taxon>Hymenobacter</taxon>
    </lineage>
</organism>
<feature type="domain" description="Methyltransferase FkbM" evidence="1">
    <location>
        <begin position="95"/>
        <end position="255"/>
    </location>
</feature>
<protein>
    <submittedName>
        <fullName evidence="2">FkbM family methyltransferase</fullName>
        <ecNumber evidence="2">2.1.1.-</ecNumber>
    </submittedName>
</protein>
<evidence type="ECO:0000259" key="1">
    <source>
        <dbReference type="Pfam" id="PF05050"/>
    </source>
</evidence>
<keyword evidence="3" id="KW-1185">Reference proteome</keyword>
<dbReference type="PANTHER" id="PTHR34203">
    <property type="entry name" value="METHYLTRANSFERASE, FKBM FAMILY PROTEIN"/>
    <property type="match status" value="1"/>
</dbReference>
<keyword evidence="2" id="KW-0808">Transferase</keyword>